<gene>
    <name evidence="3" type="ORF">SAMN04487944_12412</name>
</gene>
<evidence type="ECO:0000256" key="1">
    <source>
        <dbReference type="SAM" id="SignalP"/>
    </source>
</evidence>
<dbReference type="EMBL" id="FOGL01000024">
    <property type="protein sequence ID" value="SES21493.1"/>
    <property type="molecule type" value="Genomic_DNA"/>
</dbReference>
<dbReference type="STRING" id="531814.SAMN04487944_12412"/>
<dbReference type="Gene3D" id="3.40.50.410">
    <property type="entry name" value="von Willebrand factor, type A domain"/>
    <property type="match status" value="1"/>
</dbReference>
<evidence type="ECO:0000259" key="2">
    <source>
        <dbReference type="PROSITE" id="PS50234"/>
    </source>
</evidence>
<dbReference type="AlphaFoldDB" id="A0A1H9VJV6"/>
<evidence type="ECO:0000313" key="4">
    <source>
        <dbReference type="Proteomes" id="UP000199687"/>
    </source>
</evidence>
<dbReference type="OrthoDB" id="9783818at2"/>
<keyword evidence="4" id="KW-1185">Reference proteome</keyword>
<evidence type="ECO:0000313" key="3">
    <source>
        <dbReference type="EMBL" id="SES21493.1"/>
    </source>
</evidence>
<name>A0A1H9VJV6_9BACI</name>
<dbReference type="Pfam" id="PF00092">
    <property type="entry name" value="VWA"/>
    <property type="match status" value="1"/>
</dbReference>
<dbReference type="InterPro" id="IPR002035">
    <property type="entry name" value="VWF_A"/>
</dbReference>
<feature type="chain" id="PRO_5011537400" evidence="1">
    <location>
        <begin position="25"/>
        <end position="437"/>
    </location>
</feature>
<dbReference type="InterPro" id="IPR036465">
    <property type="entry name" value="vWFA_dom_sf"/>
</dbReference>
<protein>
    <submittedName>
        <fullName evidence="3">Ca-activated chloride channel family protein</fullName>
    </submittedName>
</protein>
<reference evidence="3 4" key="1">
    <citation type="submission" date="2016-10" db="EMBL/GenBank/DDBJ databases">
        <authorList>
            <person name="de Groot N.N."/>
        </authorList>
    </citation>
    <scope>NUCLEOTIDE SEQUENCE [LARGE SCALE GENOMIC DNA]</scope>
    <source>
        <strain evidence="3 4">CGMCC 1.7727</strain>
    </source>
</reference>
<keyword evidence="1" id="KW-0732">Signal</keyword>
<accession>A0A1H9VJV6</accession>
<feature type="signal peptide" evidence="1">
    <location>
        <begin position="1"/>
        <end position="24"/>
    </location>
</feature>
<dbReference type="SUPFAM" id="SSF53300">
    <property type="entry name" value="vWA-like"/>
    <property type="match status" value="1"/>
</dbReference>
<dbReference type="RefSeq" id="WP_089743816.1">
    <property type="nucleotide sequence ID" value="NZ_FOGL01000024.1"/>
</dbReference>
<organism evidence="3 4">
    <name type="scientific">Gracilibacillus ureilyticus</name>
    <dbReference type="NCBI Taxonomy" id="531814"/>
    <lineage>
        <taxon>Bacteria</taxon>
        <taxon>Bacillati</taxon>
        <taxon>Bacillota</taxon>
        <taxon>Bacilli</taxon>
        <taxon>Bacillales</taxon>
        <taxon>Bacillaceae</taxon>
        <taxon>Gracilibacillus</taxon>
    </lineage>
</organism>
<sequence>MKLNHKIILLFTSLIALFLPTACSSNDVHEVFAKEKDLVEEMPTDLAGVLEYPKGSLADLSFKEDKESMLETVKAILPPIDEEKEEAYLEDWWNVYYSLVKKDYPDPEGIFVEQQLEPFTHPLLKEKEVIPLKEQVNVLIVMDVSGSMKQEIDGKRMIDIARDSIIQFTEELPEDANVGLRVYGHEGDSSEDKEKKSCDSSELVYEMQSLDEDDFYDEIERYEPAGWTPLALSIEQAKEDLAQFPSEQNSNIIYVVSDGLETCGGDPVTVAKSLTNSNIKPIINVIGLNVDEAGQTELQKIAEAGRGEYTPAGNEEELQEAFERAEQMINEWKAWQKIASDRAEEHKNEQIEEADAFLESWLEVNQREGSSVFSIINDLRSSGYITDAAQRYFAIKRTDRELSYNEIGENAYKDIVEAVDANYKSQMYLINKDIEEN</sequence>
<dbReference type="SMART" id="SM00327">
    <property type="entry name" value="VWA"/>
    <property type="match status" value="1"/>
</dbReference>
<dbReference type="Proteomes" id="UP000199687">
    <property type="component" value="Unassembled WGS sequence"/>
</dbReference>
<dbReference type="PROSITE" id="PS50234">
    <property type="entry name" value="VWFA"/>
    <property type="match status" value="1"/>
</dbReference>
<feature type="domain" description="VWFA" evidence="2">
    <location>
        <begin position="137"/>
        <end position="325"/>
    </location>
</feature>
<proteinExistence type="predicted"/>